<feature type="domain" description="4-oxalocrotonate tautomerase-like" evidence="3">
    <location>
        <begin position="2"/>
        <end position="52"/>
    </location>
</feature>
<gene>
    <name evidence="4" type="ORF">OQZ29_09350</name>
</gene>
<evidence type="ECO:0000256" key="1">
    <source>
        <dbReference type="ARBA" id="ARBA00023235"/>
    </source>
</evidence>
<comment type="caution">
    <text evidence="4">The sequence shown here is derived from an EMBL/GenBank/DDBJ whole genome shotgun (WGS) entry which is preliminary data.</text>
</comment>
<dbReference type="InterPro" id="IPR004370">
    <property type="entry name" value="4-OT-like_dom"/>
</dbReference>
<evidence type="ECO:0000259" key="3">
    <source>
        <dbReference type="Pfam" id="PF01361"/>
    </source>
</evidence>
<dbReference type="EMBL" id="JAPJUH010000003">
    <property type="protein sequence ID" value="MCX3264950.1"/>
    <property type="molecule type" value="Genomic_DNA"/>
</dbReference>
<dbReference type="InterPro" id="IPR014347">
    <property type="entry name" value="Tautomerase/MIF_sf"/>
</dbReference>
<evidence type="ECO:0000313" key="4">
    <source>
        <dbReference type="EMBL" id="MCX3264950.1"/>
    </source>
</evidence>
<feature type="active site" description="Proton acceptor; via imino nitrogen" evidence="2">
    <location>
        <position position="2"/>
    </location>
</feature>
<accession>A0A9X3DD24</accession>
<organism evidence="4 5">
    <name type="scientific">Pedobacter agri</name>
    <dbReference type="NCBI Taxonomy" id="454586"/>
    <lineage>
        <taxon>Bacteria</taxon>
        <taxon>Pseudomonadati</taxon>
        <taxon>Bacteroidota</taxon>
        <taxon>Sphingobacteriia</taxon>
        <taxon>Sphingobacteriales</taxon>
        <taxon>Sphingobacteriaceae</taxon>
        <taxon>Pedobacter</taxon>
    </lineage>
</organism>
<protein>
    <submittedName>
        <fullName evidence="4">Tautomerase family protein</fullName>
    </submittedName>
</protein>
<dbReference type="AlphaFoldDB" id="A0A9X3DD24"/>
<sequence>MPHITIKTYPDVTEAQKQELTKAIIDNIVSITGKNEAAISIDIIEVPQEEWMDKVYDTDIKPNIERLYKKPGY</sequence>
<dbReference type="GO" id="GO:0016862">
    <property type="term" value="F:intramolecular oxidoreductase activity, interconverting keto- and enol-groups"/>
    <property type="evidence" value="ECO:0007669"/>
    <property type="project" value="InterPro"/>
</dbReference>
<name>A0A9X3DD24_9SPHI</name>
<dbReference type="SUPFAM" id="SSF55331">
    <property type="entry name" value="Tautomerase/MIF"/>
    <property type="match status" value="1"/>
</dbReference>
<dbReference type="GO" id="GO:0005737">
    <property type="term" value="C:cytoplasm"/>
    <property type="evidence" value="ECO:0007669"/>
    <property type="project" value="InterPro"/>
</dbReference>
<reference evidence="4" key="1">
    <citation type="submission" date="2022-11" db="EMBL/GenBank/DDBJ databases">
        <authorList>
            <person name="Graham C."/>
            <person name="Newman J.D."/>
        </authorList>
    </citation>
    <scope>NUCLEOTIDE SEQUENCE</scope>
    <source>
        <strain evidence="4">DSM 19486</strain>
    </source>
</reference>
<dbReference type="RefSeq" id="WP_010602766.1">
    <property type="nucleotide sequence ID" value="NZ_JAPJUH010000003.1"/>
</dbReference>
<dbReference type="Proteomes" id="UP001142592">
    <property type="component" value="Unassembled WGS sequence"/>
</dbReference>
<evidence type="ECO:0000256" key="2">
    <source>
        <dbReference type="PIRSR" id="PIRSR037799-1"/>
    </source>
</evidence>
<dbReference type="Gene3D" id="3.30.429.10">
    <property type="entry name" value="Macrophage Migration Inhibitory Factor"/>
    <property type="match status" value="1"/>
</dbReference>
<keyword evidence="5" id="KW-1185">Reference proteome</keyword>
<keyword evidence="1" id="KW-0413">Isomerase</keyword>
<dbReference type="Pfam" id="PF01361">
    <property type="entry name" value="Tautomerase"/>
    <property type="match status" value="1"/>
</dbReference>
<dbReference type="InterPro" id="IPR017284">
    <property type="entry name" value="Tautomerase_PptA"/>
</dbReference>
<evidence type="ECO:0000313" key="5">
    <source>
        <dbReference type="Proteomes" id="UP001142592"/>
    </source>
</evidence>
<proteinExistence type="predicted"/>
<dbReference type="PIRSF" id="PIRSF037799">
    <property type="entry name" value="Tautomer_YdcE_prd"/>
    <property type="match status" value="1"/>
</dbReference>